<dbReference type="InterPro" id="IPR044149">
    <property type="entry name" value="Nitrilases_CHs"/>
</dbReference>
<dbReference type="CDD" id="cd07564">
    <property type="entry name" value="nitrilases_CHs"/>
    <property type="match status" value="1"/>
</dbReference>
<name>A0A317WYE5_9EURO</name>
<comment type="caution">
    <text evidence="7">The sequence shown here is derived from an EMBL/GenBank/DDBJ whole genome shotgun (WGS) entry which is preliminary data.</text>
</comment>
<accession>A0A317WYE5</accession>
<dbReference type="InterPro" id="IPR000132">
    <property type="entry name" value="Nitrilase/CN_hydratase_CS"/>
</dbReference>
<dbReference type="PROSITE" id="PS50263">
    <property type="entry name" value="CN_HYDROLASE"/>
    <property type="match status" value="1"/>
</dbReference>
<dbReference type="GO" id="GO:0000257">
    <property type="term" value="F:nitrilase activity"/>
    <property type="evidence" value="ECO:0007669"/>
    <property type="project" value="UniProtKB-EC"/>
</dbReference>
<evidence type="ECO:0000256" key="1">
    <source>
        <dbReference type="ARBA" id="ARBA00008129"/>
    </source>
</evidence>
<dbReference type="EC" id="3.5.5.1" evidence="4"/>
<organism evidence="7 8">
    <name type="scientific">Aspergillus sclerotioniger CBS 115572</name>
    <dbReference type="NCBI Taxonomy" id="1450535"/>
    <lineage>
        <taxon>Eukaryota</taxon>
        <taxon>Fungi</taxon>
        <taxon>Dikarya</taxon>
        <taxon>Ascomycota</taxon>
        <taxon>Pezizomycotina</taxon>
        <taxon>Eurotiomycetes</taxon>
        <taxon>Eurotiomycetidae</taxon>
        <taxon>Eurotiales</taxon>
        <taxon>Aspergillaceae</taxon>
        <taxon>Aspergillus</taxon>
        <taxon>Aspergillus subgen. Circumdati</taxon>
    </lineage>
</organism>
<evidence type="ECO:0000259" key="6">
    <source>
        <dbReference type="PROSITE" id="PS50263"/>
    </source>
</evidence>
<dbReference type="GeneID" id="37117756"/>
<reference evidence="7 8" key="1">
    <citation type="submission" date="2016-12" db="EMBL/GenBank/DDBJ databases">
        <title>The genomes of Aspergillus section Nigri reveals drivers in fungal speciation.</title>
        <authorList>
            <consortium name="DOE Joint Genome Institute"/>
            <person name="Vesth T.C."/>
            <person name="Nybo J."/>
            <person name="Theobald S."/>
            <person name="Brandl J."/>
            <person name="Frisvad J.C."/>
            <person name="Nielsen K.F."/>
            <person name="Lyhne E.K."/>
            <person name="Kogle M.E."/>
            <person name="Kuo A."/>
            <person name="Riley R."/>
            <person name="Clum A."/>
            <person name="Nolan M."/>
            <person name="Lipzen A."/>
            <person name="Salamov A."/>
            <person name="Henrissat B."/>
            <person name="Wiebenga A."/>
            <person name="De Vries R.P."/>
            <person name="Grigoriev I.V."/>
            <person name="Mortensen U.H."/>
            <person name="Andersen M.R."/>
            <person name="Baker S.E."/>
        </authorList>
    </citation>
    <scope>NUCLEOTIDE SEQUENCE [LARGE SCALE GENOMIC DNA]</scope>
    <source>
        <strain evidence="7 8">CBS 115572</strain>
    </source>
</reference>
<evidence type="ECO:0000256" key="5">
    <source>
        <dbReference type="PROSITE-ProRule" id="PRU10139"/>
    </source>
</evidence>
<gene>
    <name evidence="7" type="ORF">BO94DRAFT_584300</name>
</gene>
<dbReference type="STRING" id="1450535.A0A317WYE5"/>
<dbReference type="AlphaFoldDB" id="A0A317WYE5"/>
<comment type="catalytic activity">
    <reaction evidence="3">
        <text>a nitrile + 2 H2O = a carboxylate + NH4(+)</text>
        <dbReference type="Rhea" id="RHEA:21724"/>
        <dbReference type="ChEBI" id="CHEBI:15377"/>
        <dbReference type="ChEBI" id="CHEBI:18379"/>
        <dbReference type="ChEBI" id="CHEBI:28938"/>
        <dbReference type="ChEBI" id="CHEBI:29067"/>
        <dbReference type="EC" id="3.5.5.1"/>
    </reaction>
</comment>
<feature type="domain" description="CN hydrolase" evidence="6">
    <location>
        <begin position="9"/>
        <end position="282"/>
    </location>
</feature>
<dbReference type="Pfam" id="PF00795">
    <property type="entry name" value="CN_hydrolase"/>
    <property type="match status" value="1"/>
</dbReference>
<dbReference type="Gene3D" id="3.60.110.10">
    <property type="entry name" value="Carbon-nitrogen hydrolase"/>
    <property type="match status" value="1"/>
</dbReference>
<dbReference type="GO" id="GO:0016836">
    <property type="term" value="F:hydro-lyase activity"/>
    <property type="evidence" value="ECO:0007669"/>
    <property type="project" value="UniProtKB-ARBA"/>
</dbReference>
<dbReference type="InterPro" id="IPR036526">
    <property type="entry name" value="C-N_Hydrolase_sf"/>
</dbReference>
<sequence>MSTASISSVRVAVTQAEPVWLDLEATVTKTCTLIAEAARNGAQLVTFPECWIPGYPAWIWSRPVDMDLTSLYMQNSLKVDSPQMATIQQCAAENNIVVVLGFSENIHNSLYIAQAIIGCDGQILTLRKKIKATHMERTIFGDSFGDCLNSVVDTSAGRVGALSCWEHIQPLLKYHTYSQREQIHVAAWPPLFDDDRKDCLFSMSREGTIAIAQTYAIESQSFVLHTTAVISQEGIDKMKTATGSIMNTPGGGSSTIFGPDGRLLSQPIPATEEGIVYADLDLTQIQRARAFVDLCGHYSRPDLLWLGVDAREKRHVREWNTTESRS</sequence>
<evidence type="ECO:0000256" key="2">
    <source>
        <dbReference type="ARBA" id="ARBA00022801"/>
    </source>
</evidence>
<comment type="similarity">
    <text evidence="1">Belongs to the carbon-nitrogen hydrolase superfamily. Nitrilase family.</text>
</comment>
<dbReference type="OrthoDB" id="10250282at2759"/>
<dbReference type="InterPro" id="IPR003010">
    <property type="entry name" value="C-N_Hydrolase"/>
</dbReference>
<dbReference type="SUPFAM" id="SSF56317">
    <property type="entry name" value="Carbon-nitrogen hydrolase"/>
    <property type="match status" value="1"/>
</dbReference>
<dbReference type="PANTHER" id="PTHR46044:SF14">
    <property type="entry name" value="ARYLACETONITRILASE"/>
    <property type="match status" value="1"/>
</dbReference>
<dbReference type="FunFam" id="3.60.110.10:FF:000011">
    <property type="entry name" value="Cyanide hydratase"/>
    <property type="match status" value="1"/>
</dbReference>
<dbReference type="PROSITE" id="PS00920">
    <property type="entry name" value="NITRIL_CHT_1"/>
    <property type="match status" value="1"/>
</dbReference>
<dbReference type="RefSeq" id="XP_025468665.1">
    <property type="nucleotide sequence ID" value="XM_025615613.1"/>
</dbReference>
<feature type="active site" description="Proton acceptor" evidence="5">
    <location>
        <position position="49"/>
    </location>
</feature>
<evidence type="ECO:0000256" key="4">
    <source>
        <dbReference type="ARBA" id="ARBA00039045"/>
    </source>
</evidence>
<evidence type="ECO:0000313" key="7">
    <source>
        <dbReference type="EMBL" id="PWY90287.1"/>
    </source>
</evidence>
<evidence type="ECO:0000256" key="3">
    <source>
        <dbReference type="ARBA" id="ARBA00036406"/>
    </source>
</evidence>
<dbReference type="Proteomes" id="UP000246702">
    <property type="component" value="Unassembled WGS sequence"/>
</dbReference>
<protein>
    <recommendedName>
        <fullName evidence="4">nitrilase</fullName>
        <ecNumber evidence="4">3.5.5.1</ecNumber>
    </recommendedName>
</protein>
<keyword evidence="2 7" id="KW-0378">Hydrolase</keyword>
<dbReference type="PANTHER" id="PTHR46044">
    <property type="entry name" value="NITRILASE"/>
    <property type="match status" value="1"/>
</dbReference>
<evidence type="ECO:0000313" key="8">
    <source>
        <dbReference type="Proteomes" id="UP000246702"/>
    </source>
</evidence>
<dbReference type="PROSITE" id="PS00921">
    <property type="entry name" value="NITRIL_CHT_2"/>
    <property type="match status" value="1"/>
</dbReference>
<proteinExistence type="inferred from homology"/>
<keyword evidence="8" id="KW-1185">Reference proteome</keyword>
<dbReference type="EMBL" id="MSFK01000010">
    <property type="protein sequence ID" value="PWY90287.1"/>
    <property type="molecule type" value="Genomic_DNA"/>
</dbReference>